<dbReference type="EMBL" id="JH692061">
    <property type="protein sequence ID" value="EIP89858.1"/>
    <property type="molecule type" value="Genomic_DNA"/>
</dbReference>
<name>A0ABN0GD03_9BURK</name>
<gene>
    <name evidence="1" type="ORF">A33K_13440</name>
</gene>
<keyword evidence="2" id="KW-1185">Reference proteome</keyword>
<dbReference type="Proteomes" id="UP000004682">
    <property type="component" value="Unassembled WGS sequence"/>
</dbReference>
<accession>A0ABN0GD03</accession>
<sequence length="58" mass="6402">MRLLKACTIRDASDEIFHNVDQACKQRARLRGAQKSPLSCDSGLFCFGAARAGRTFGR</sequence>
<evidence type="ECO:0000313" key="1">
    <source>
        <dbReference type="EMBL" id="EIP89858.1"/>
    </source>
</evidence>
<protein>
    <submittedName>
        <fullName evidence="1">Uncharacterized protein</fullName>
    </submittedName>
</protein>
<proteinExistence type="predicted"/>
<organism evidence="1 2">
    <name type="scientific">Burkholderia humptydooensis MSMB43</name>
    <dbReference type="NCBI Taxonomy" id="441157"/>
    <lineage>
        <taxon>Bacteria</taxon>
        <taxon>Pseudomonadati</taxon>
        <taxon>Pseudomonadota</taxon>
        <taxon>Betaproteobacteria</taxon>
        <taxon>Burkholderiales</taxon>
        <taxon>Burkholderiaceae</taxon>
        <taxon>Burkholderia</taxon>
        <taxon>pseudomallei group</taxon>
    </lineage>
</organism>
<evidence type="ECO:0000313" key="2">
    <source>
        <dbReference type="Proteomes" id="UP000004682"/>
    </source>
</evidence>
<reference evidence="2" key="1">
    <citation type="journal article" date="2012" name="J. Bacteriol.">
        <title>Revised Genome Sequence of Burkholderia thailandensis MSMB43 with Improved Annotation.</title>
        <authorList>
            <person name="Zhuo Y."/>
            <person name="Liu L."/>
            <person name="Wang Q."/>
            <person name="Liu X."/>
            <person name="Ren B."/>
            <person name="Liu M."/>
            <person name="Ni P."/>
            <person name="Cheng Y.Q."/>
            <person name="Zhang L."/>
        </authorList>
    </citation>
    <scope>NUCLEOTIDE SEQUENCE [LARGE SCALE GENOMIC DNA]</scope>
    <source>
        <strain evidence="2">MSMB43</strain>
    </source>
</reference>